<dbReference type="EMBL" id="QPKV01000017">
    <property type="protein sequence ID" value="RDC54120.1"/>
    <property type="molecule type" value="Genomic_DNA"/>
</dbReference>
<dbReference type="NCBIfam" id="NF010047">
    <property type="entry name" value="PRK13523.1"/>
    <property type="match status" value="1"/>
</dbReference>
<gene>
    <name evidence="7" type="ORF">DU508_23075</name>
</gene>
<organism evidence="7 8">
    <name type="scientific">Pedobacter chinensis</name>
    <dbReference type="NCBI Taxonomy" id="2282421"/>
    <lineage>
        <taxon>Bacteria</taxon>
        <taxon>Pseudomonadati</taxon>
        <taxon>Bacteroidota</taxon>
        <taxon>Sphingobacteriia</taxon>
        <taxon>Sphingobacteriales</taxon>
        <taxon>Sphingobacteriaceae</taxon>
        <taxon>Pedobacter</taxon>
    </lineage>
</organism>
<keyword evidence="3" id="KW-0288">FMN</keyword>
<accession>A0A369PPC4</accession>
<evidence type="ECO:0000259" key="6">
    <source>
        <dbReference type="Pfam" id="PF00724"/>
    </source>
</evidence>
<keyword evidence="4" id="KW-0521">NADP</keyword>
<evidence type="ECO:0000256" key="5">
    <source>
        <dbReference type="ARBA" id="ARBA00023002"/>
    </source>
</evidence>
<evidence type="ECO:0000256" key="3">
    <source>
        <dbReference type="ARBA" id="ARBA00022643"/>
    </source>
</evidence>
<dbReference type="GO" id="GO:0003959">
    <property type="term" value="F:NADPH dehydrogenase activity"/>
    <property type="evidence" value="ECO:0007669"/>
    <property type="project" value="UniProtKB-EC"/>
</dbReference>
<name>A0A369PPC4_9SPHI</name>
<proteinExistence type="predicted"/>
<sequence length="361" mass="39759">MSKLFSPFTIKDVTLKNRIVISPMCQYSAVDGFANDWHLVHLGSRAVGGAGLIIQEASAVTPDGRITYADLGIWKDEHIAKLKQIVSFIHENGAIAGIQLAHAGRKASCEVPWKGGEQISGGENSWKPVGPSPIPFKQGQVEPHELSIAEIQDIIFAFRAAAKRALDAGYKVVEIHAAHGYLLHEFFSPLSNKRTDVYGGSFENRIRLVIDVVEAIQSVWPENLPLFVRISATDWTENGWNENDSLQLAAVLKDRGVDLIDTSSGGNVPDAFIPAGPNYQVPFADKIRNEIGIYTGAVGVIIDPHQAEDILQSDKADLIFIARESLRDAYFPTHAAQVLGDDIEWPNQYVRAKREVFKKKV</sequence>
<evidence type="ECO:0000313" key="8">
    <source>
        <dbReference type="Proteomes" id="UP000253961"/>
    </source>
</evidence>
<dbReference type="SUPFAM" id="SSF51395">
    <property type="entry name" value="FMN-linked oxidoreductases"/>
    <property type="match status" value="1"/>
</dbReference>
<dbReference type="InterPro" id="IPR044152">
    <property type="entry name" value="YqjM-like"/>
</dbReference>
<dbReference type="Pfam" id="PF00724">
    <property type="entry name" value="Oxidored_FMN"/>
    <property type="match status" value="1"/>
</dbReference>
<evidence type="ECO:0000256" key="4">
    <source>
        <dbReference type="ARBA" id="ARBA00022857"/>
    </source>
</evidence>
<evidence type="ECO:0000256" key="1">
    <source>
        <dbReference type="ARBA" id="ARBA00001917"/>
    </source>
</evidence>
<keyword evidence="2" id="KW-0285">Flavoprotein</keyword>
<dbReference type="Proteomes" id="UP000253961">
    <property type="component" value="Unassembled WGS sequence"/>
</dbReference>
<dbReference type="InterPro" id="IPR013785">
    <property type="entry name" value="Aldolase_TIM"/>
</dbReference>
<dbReference type="InterPro" id="IPR001155">
    <property type="entry name" value="OxRdtase_FMN_N"/>
</dbReference>
<comment type="cofactor">
    <cofactor evidence="1">
        <name>FMN</name>
        <dbReference type="ChEBI" id="CHEBI:58210"/>
    </cofactor>
</comment>
<dbReference type="GO" id="GO:0050661">
    <property type="term" value="F:NADP binding"/>
    <property type="evidence" value="ECO:0007669"/>
    <property type="project" value="InterPro"/>
</dbReference>
<dbReference type="Gene3D" id="3.20.20.70">
    <property type="entry name" value="Aldolase class I"/>
    <property type="match status" value="1"/>
</dbReference>
<dbReference type="PANTHER" id="PTHR43303:SF4">
    <property type="entry name" value="NADPH DEHYDROGENASE C23G7.10C-RELATED"/>
    <property type="match status" value="1"/>
</dbReference>
<dbReference type="GO" id="GO:0010181">
    <property type="term" value="F:FMN binding"/>
    <property type="evidence" value="ECO:0007669"/>
    <property type="project" value="InterPro"/>
</dbReference>
<keyword evidence="5 7" id="KW-0560">Oxidoreductase</keyword>
<reference evidence="7 8" key="1">
    <citation type="submission" date="2018-07" db="EMBL/GenBank/DDBJ databases">
        <title>Pedobacter sp. nov., isolated from soil.</title>
        <authorList>
            <person name="Zhou L.Y."/>
            <person name="Du Z.J."/>
        </authorList>
    </citation>
    <scope>NUCLEOTIDE SEQUENCE [LARGE SCALE GENOMIC DNA]</scope>
    <source>
        <strain evidence="7 8">JDX94</strain>
    </source>
</reference>
<dbReference type="PANTHER" id="PTHR43303">
    <property type="entry name" value="NADPH DEHYDROGENASE C23G7.10C-RELATED"/>
    <property type="match status" value="1"/>
</dbReference>
<comment type="caution">
    <text evidence="7">The sequence shown here is derived from an EMBL/GenBank/DDBJ whole genome shotgun (WGS) entry which is preliminary data.</text>
</comment>
<keyword evidence="8" id="KW-1185">Reference proteome</keyword>
<dbReference type="RefSeq" id="WP_115405033.1">
    <property type="nucleotide sequence ID" value="NZ_QPKV01000017.1"/>
</dbReference>
<dbReference type="AlphaFoldDB" id="A0A369PPC4"/>
<dbReference type="EC" id="1.6.99.1" evidence="7"/>
<dbReference type="OrthoDB" id="9772736at2"/>
<evidence type="ECO:0000256" key="2">
    <source>
        <dbReference type="ARBA" id="ARBA00022630"/>
    </source>
</evidence>
<feature type="domain" description="NADH:flavin oxidoreductase/NADH oxidase N-terminal" evidence="6">
    <location>
        <begin position="3"/>
        <end position="339"/>
    </location>
</feature>
<evidence type="ECO:0000313" key="7">
    <source>
        <dbReference type="EMBL" id="RDC54120.1"/>
    </source>
</evidence>
<protein>
    <submittedName>
        <fullName evidence="7">NADPH dehydrogenase NamA</fullName>
        <ecNumber evidence="7">1.6.99.1</ecNumber>
    </submittedName>
</protein>
<dbReference type="CDD" id="cd02932">
    <property type="entry name" value="OYE_YqiM_FMN"/>
    <property type="match status" value="1"/>
</dbReference>